<evidence type="ECO:0000259" key="6">
    <source>
        <dbReference type="PROSITE" id="PS50066"/>
    </source>
</evidence>
<keyword evidence="8" id="KW-1185">Reference proteome</keyword>
<organism evidence="7 8">
    <name type="scientific">Sclerotinia nivalis</name>
    <dbReference type="NCBI Taxonomy" id="352851"/>
    <lineage>
        <taxon>Eukaryota</taxon>
        <taxon>Fungi</taxon>
        <taxon>Dikarya</taxon>
        <taxon>Ascomycota</taxon>
        <taxon>Pezizomycotina</taxon>
        <taxon>Leotiomycetes</taxon>
        <taxon>Helotiales</taxon>
        <taxon>Sclerotiniaceae</taxon>
        <taxon>Sclerotinia</taxon>
    </lineage>
</organism>
<name>A0A9X0AW75_9HELO</name>
<protein>
    <recommendedName>
        <fullName evidence="6">MADS-box domain-containing protein</fullName>
    </recommendedName>
</protein>
<reference evidence="7" key="1">
    <citation type="submission" date="2022-11" db="EMBL/GenBank/DDBJ databases">
        <title>Genome Resource of Sclerotinia nivalis Strain SnTB1, a Plant Pathogen Isolated from American Ginseng.</title>
        <authorList>
            <person name="Fan S."/>
        </authorList>
    </citation>
    <scope>NUCLEOTIDE SEQUENCE</scope>
    <source>
        <strain evidence="7">SnTB1</strain>
    </source>
</reference>
<accession>A0A9X0AW75</accession>
<dbReference type="Proteomes" id="UP001152300">
    <property type="component" value="Unassembled WGS sequence"/>
</dbReference>
<evidence type="ECO:0000256" key="1">
    <source>
        <dbReference type="ARBA" id="ARBA00004123"/>
    </source>
</evidence>
<comment type="caution">
    <text evidence="7">The sequence shown here is derived from an EMBL/GenBank/DDBJ whole genome shotgun (WGS) entry which is preliminary data.</text>
</comment>
<dbReference type="GO" id="GO:0003677">
    <property type="term" value="F:DNA binding"/>
    <property type="evidence" value="ECO:0007669"/>
    <property type="project" value="UniProtKB-KW"/>
</dbReference>
<evidence type="ECO:0000256" key="5">
    <source>
        <dbReference type="ARBA" id="ARBA00023242"/>
    </source>
</evidence>
<gene>
    <name evidence="7" type="ORF">OCU04_000249</name>
</gene>
<comment type="subcellular location">
    <subcellularLocation>
        <location evidence="1">Nucleus</location>
    </subcellularLocation>
</comment>
<dbReference type="AlphaFoldDB" id="A0A9X0AW75"/>
<dbReference type="InterPro" id="IPR002100">
    <property type="entry name" value="TF_MADSbox"/>
</dbReference>
<dbReference type="GO" id="GO:0005634">
    <property type="term" value="C:nucleus"/>
    <property type="evidence" value="ECO:0007669"/>
    <property type="project" value="UniProtKB-SubCell"/>
</dbReference>
<dbReference type="Gene3D" id="3.40.1810.10">
    <property type="entry name" value="Transcription factor, MADS-box"/>
    <property type="match status" value="1"/>
</dbReference>
<evidence type="ECO:0000313" key="8">
    <source>
        <dbReference type="Proteomes" id="UP001152300"/>
    </source>
</evidence>
<keyword evidence="5" id="KW-0539">Nucleus</keyword>
<dbReference type="OrthoDB" id="1898716at2759"/>
<evidence type="ECO:0000256" key="2">
    <source>
        <dbReference type="ARBA" id="ARBA00023015"/>
    </source>
</evidence>
<dbReference type="GO" id="GO:0046983">
    <property type="term" value="F:protein dimerization activity"/>
    <property type="evidence" value="ECO:0007669"/>
    <property type="project" value="InterPro"/>
</dbReference>
<evidence type="ECO:0000256" key="3">
    <source>
        <dbReference type="ARBA" id="ARBA00023125"/>
    </source>
</evidence>
<keyword evidence="2" id="KW-0805">Transcription regulation</keyword>
<dbReference type="PROSITE" id="PS50066">
    <property type="entry name" value="MADS_BOX_2"/>
    <property type="match status" value="1"/>
</dbReference>
<keyword evidence="4" id="KW-0804">Transcription</keyword>
<evidence type="ECO:0000256" key="4">
    <source>
        <dbReference type="ARBA" id="ARBA00023163"/>
    </source>
</evidence>
<sequence length="100" mass="11692">MIDKPKRKSERLNRRKVTLLNKAYEISKFCEVDIALILRIRKTGQYITYTSTDVESWPPTKDEIRLSYPLPINLLSKDIEARFKKASTSDSNQGKQDCER</sequence>
<proteinExistence type="predicted"/>
<dbReference type="EMBL" id="JAPEIS010000001">
    <property type="protein sequence ID" value="KAJ8069835.1"/>
    <property type="molecule type" value="Genomic_DNA"/>
</dbReference>
<evidence type="ECO:0000313" key="7">
    <source>
        <dbReference type="EMBL" id="KAJ8069835.1"/>
    </source>
</evidence>
<keyword evidence="3" id="KW-0238">DNA-binding</keyword>
<dbReference type="GO" id="GO:0045944">
    <property type="term" value="P:positive regulation of transcription by RNA polymerase II"/>
    <property type="evidence" value="ECO:0007669"/>
    <property type="project" value="UniProtKB-ARBA"/>
</dbReference>
<dbReference type="InterPro" id="IPR036879">
    <property type="entry name" value="TF_MADSbox_sf"/>
</dbReference>
<feature type="domain" description="MADS-box" evidence="6">
    <location>
        <begin position="1"/>
        <end position="38"/>
    </location>
</feature>
<dbReference type="Pfam" id="PF00319">
    <property type="entry name" value="SRF-TF"/>
    <property type="match status" value="1"/>
</dbReference>
<dbReference type="SUPFAM" id="SSF55455">
    <property type="entry name" value="SRF-like"/>
    <property type="match status" value="1"/>
</dbReference>